<dbReference type="InterPro" id="IPR026022">
    <property type="entry name" value="PhoU_dom"/>
</dbReference>
<dbReference type="AlphaFoldDB" id="E0RQK3"/>
<reference evidence="10 11" key="2">
    <citation type="journal article" date="2010" name="J. Bacteriol.">
        <title>Genome sequence of the polysaccharide-degrading, thermophilic anaerobe Spirochaeta thermophila DSM 6192.</title>
        <authorList>
            <person name="Angelov A."/>
            <person name="Liebl S."/>
            <person name="Ballschmiter M."/>
            <person name="Bomeke M."/>
            <person name="Lehmann R."/>
            <person name="Liesegang H."/>
            <person name="Daniel R."/>
            <person name="Liebl W."/>
        </authorList>
    </citation>
    <scope>NUCLEOTIDE SEQUENCE [LARGE SCALE GENOMIC DNA]</scope>
    <source>
        <strain evidence="11">ATCC 49972 / DSM 6192 / RI 19.B1</strain>
    </source>
</reference>
<dbReference type="PANTHER" id="PTHR42930:SF3">
    <property type="entry name" value="PHOSPHATE-SPECIFIC TRANSPORT SYSTEM ACCESSORY PROTEIN PHOU"/>
    <property type="match status" value="1"/>
</dbReference>
<dbReference type="InterPro" id="IPR028366">
    <property type="entry name" value="PhoU"/>
</dbReference>
<name>E0RQK3_WINT6</name>
<dbReference type="PIRSF" id="PIRSF003107">
    <property type="entry name" value="PhoU"/>
    <property type="match status" value="1"/>
</dbReference>
<dbReference type="PaxDb" id="665571-STHERM_c05380"/>
<protein>
    <recommendedName>
        <fullName evidence="8">Phosphate-specific transport system accessory protein PhoU</fullName>
    </recommendedName>
</protein>
<dbReference type="NCBIfam" id="TIGR02135">
    <property type="entry name" value="phoU_full"/>
    <property type="match status" value="1"/>
</dbReference>
<dbReference type="GO" id="GO:0006817">
    <property type="term" value="P:phosphate ion transport"/>
    <property type="evidence" value="ECO:0007669"/>
    <property type="project" value="UniProtKB-KW"/>
</dbReference>
<comment type="function">
    <text evidence="7 8">Plays a role in the regulation of phosphate uptake.</text>
</comment>
<dbReference type="InterPro" id="IPR038078">
    <property type="entry name" value="PhoU-like_sf"/>
</dbReference>
<dbReference type="Pfam" id="PF01895">
    <property type="entry name" value="PhoU"/>
    <property type="match status" value="2"/>
</dbReference>
<dbReference type="EMBL" id="CP001698">
    <property type="protein sequence ID" value="ADN01507.1"/>
    <property type="molecule type" value="Genomic_DNA"/>
</dbReference>
<evidence type="ECO:0000313" key="11">
    <source>
        <dbReference type="Proteomes" id="UP000001296"/>
    </source>
</evidence>
<comment type="subcellular location">
    <subcellularLocation>
        <location evidence="1 8">Cytoplasm</location>
    </subcellularLocation>
</comment>
<evidence type="ECO:0000256" key="6">
    <source>
        <dbReference type="ARBA" id="ARBA00022592"/>
    </source>
</evidence>
<sequence>MRHHLEDEITDLRNNIFSMGILVEETLHKAYRALKEQNTDLAQEVFEDEEEINRLQHTLEHRCAEILATEHPVAGDLREILTSFKIIANIERIGDHAVHFAKALMRLRNREVLRDLSQFFSMAEEGISMFHDALTAYIERDAEKAREVASRDSRIDEMHGQILQHLFRLIKEHPDQPEDFTSLLFLNRFLERLGDHVTNICEWVVFSTTGVHEELNQ</sequence>
<dbReference type="eggNOG" id="COG0704">
    <property type="taxonomic scope" value="Bacteria"/>
</dbReference>
<keyword evidence="4 8" id="KW-0813">Transport</keyword>
<keyword evidence="5 8" id="KW-0963">Cytoplasm</keyword>
<organism evidence="10 11">
    <name type="scientific">Winmispira thermophila (strain ATCC 49972 / DSM 6192 / RI 19.B1)</name>
    <name type="common">Spirochaeta thermophila</name>
    <dbReference type="NCBI Taxonomy" id="665571"/>
    <lineage>
        <taxon>Bacteria</taxon>
        <taxon>Pseudomonadati</taxon>
        <taxon>Spirochaetota</taxon>
        <taxon>Spirochaetia</taxon>
        <taxon>Winmispirales</taxon>
        <taxon>Winmispiraceae</taxon>
        <taxon>Winmispira</taxon>
    </lineage>
</organism>
<accession>E0RQK3</accession>
<evidence type="ECO:0000259" key="9">
    <source>
        <dbReference type="Pfam" id="PF01895"/>
    </source>
</evidence>
<comment type="subunit">
    <text evidence="3 8">Homodimer.</text>
</comment>
<evidence type="ECO:0000256" key="1">
    <source>
        <dbReference type="ARBA" id="ARBA00004496"/>
    </source>
</evidence>
<reference key="1">
    <citation type="submission" date="2009-08" db="EMBL/GenBank/DDBJ databases">
        <title>The genome sequence of Spirochaeta thermophila DSM6192.</title>
        <authorList>
            <person name="Angelov A."/>
            <person name="Mientus M."/>
            <person name="Wittenberg S."/>
            <person name="Lehmann R."/>
            <person name="Liesegang H."/>
            <person name="Daniel R."/>
            <person name="Liebl W."/>
        </authorList>
    </citation>
    <scope>NUCLEOTIDE SEQUENCE</scope>
    <source>
        <strain>DSM 6192</strain>
    </source>
</reference>
<feature type="domain" description="PhoU" evidence="9">
    <location>
        <begin position="121"/>
        <end position="204"/>
    </location>
</feature>
<evidence type="ECO:0000256" key="3">
    <source>
        <dbReference type="ARBA" id="ARBA00011738"/>
    </source>
</evidence>
<dbReference type="HOGENOM" id="CLU_078518_3_0_12"/>
<dbReference type="KEGG" id="sta:STHERM_c05380"/>
<dbReference type="GO" id="GO:0045936">
    <property type="term" value="P:negative regulation of phosphate metabolic process"/>
    <property type="evidence" value="ECO:0007669"/>
    <property type="project" value="InterPro"/>
</dbReference>
<dbReference type="Proteomes" id="UP000001296">
    <property type="component" value="Chromosome"/>
</dbReference>
<dbReference type="FunFam" id="1.20.58.220:FF:000004">
    <property type="entry name" value="Phosphate-specific transport system accessory protein PhoU"/>
    <property type="match status" value="1"/>
</dbReference>
<evidence type="ECO:0000256" key="2">
    <source>
        <dbReference type="ARBA" id="ARBA00008107"/>
    </source>
</evidence>
<evidence type="ECO:0000256" key="4">
    <source>
        <dbReference type="ARBA" id="ARBA00022448"/>
    </source>
</evidence>
<evidence type="ECO:0000256" key="7">
    <source>
        <dbReference type="ARBA" id="ARBA00056181"/>
    </source>
</evidence>
<evidence type="ECO:0000313" key="10">
    <source>
        <dbReference type="EMBL" id="ADN01507.1"/>
    </source>
</evidence>
<evidence type="ECO:0000256" key="8">
    <source>
        <dbReference type="PIRNR" id="PIRNR003107"/>
    </source>
</evidence>
<dbReference type="Gene3D" id="1.20.58.220">
    <property type="entry name" value="Phosphate transport system protein phou homolog 2, domain 2"/>
    <property type="match status" value="1"/>
</dbReference>
<gene>
    <name evidence="10" type="ordered locus">STHERM_c05380</name>
</gene>
<dbReference type="SUPFAM" id="SSF109755">
    <property type="entry name" value="PhoU-like"/>
    <property type="match status" value="1"/>
</dbReference>
<keyword evidence="6 8" id="KW-0592">Phosphate transport</keyword>
<dbReference type="RefSeq" id="WP_013313348.1">
    <property type="nucleotide sequence ID" value="NC_014484.1"/>
</dbReference>
<evidence type="ECO:0000256" key="5">
    <source>
        <dbReference type="ARBA" id="ARBA00022490"/>
    </source>
</evidence>
<dbReference type="PANTHER" id="PTHR42930">
    <property type="entry name" value="PHOSPHATE-SPECIFIC TRANSPORT SYSTEM ACCESSORY PROTEIN PHOU"/>
    <property type="match status" value="1"/>
</dbReference>
<proteinExistence type="inferred from homology"/>
<feature type="domain" description="PhoU" evidence="9">
    <location>
        <begin position="18"/>
        <end position="103"/>
    </location>
</feature>
<comment type="similarity">
    <text evidence="2 8">Belongs to the PhoU family.</text>
</comment>
<dbReference type="GO" id="GO:0030643">
    <property type="term" value="P:intracellular phosphate ion homeostasis"/>
    <property type="evidence" value="ECO:0007669"/>
    <property type="project" value="InterPro"/>
</dbReference>
<dbReference type="GO" id="GO:0005737">
    <property type="term" value="C:cytoplasm"/>
    <property type="evidence" value="ECO:0007669"/>
    <property type="project" value="UniProtKB-SubCell"/>
</dbReference>